<dbReference type="Gene3D" id="3.40.50.720">
    <property type="entry name" value="NAD(P)-binding Rossmann-like Domain"/>
    <property type="match status" value="1"/>
</dbReference>
<gene>
    <name evidence="2" type="ORF">G5B37_02145</name>
</gene>
<protein>
    <submittedName>
        <fullName evidence="2">SDR family oxidoreductase</fullName>
    </submittedName>
</protein>
<dbReference type="PANTHER" id="PTHR43976:SF9">
    <property type="entry name" value="OXIDOREDUCTASE"/>
    <property type="match status" value="1"/>
</dbReference>
<proteinExistence type="inferred from homology"/>
<dbReference type="CDD" id="cd05374">
    <property type="entry name" value="17beta-HSD-like_SDR_c"/>
    <property type="match status" value="1"/>
</dbReference>
<keyword evidence="3" id="KW-1185">Reference proteome</keyword>
<evidence type="ECO:0000313" key="2">
    <source>
        <dbReference type="EMBL" id="QIE58406.1"/>
    </source>
</evidence>
<dbReference type="PRINTS" id="PR00081">
    <property type="entry name" value="GDHRDH"/>
</dbReference>
<dbReference type="Pfam" id="PF00106">
    <property type="entry name" value="adh_short"/>
    <property type="match status" value="1"/>
</dbReference>
<dbReference type="KEGG" id="mgel:G5B37_02145"/>
<name>A0A6G6GII6_9FLAO</name>
<dbReference type="InterPro" id="IPR002347">
    <property type="entry name" value="SDR_fam"/>
</dbReference>
<dbReference type="EMBL" id="CP049057">
    <property type="protein sequence ID" value="QIE58406.1"/>
    <property type="molecule type" value="Genomic_DNA"/>
</dbReference>
<dbReference type="PANTHER" id="PTHR43976">
    <property type="entry name" value="SHORT CHAIN DEHYDROGENASE"/>
    <property type="match status" value="1"/>
</dbReference>
<dbReference type="AlphaFoldDB" id="A0A6G6GII6"/>
<dbReference type="Proteomes" id="UP000505306">
    <property type="component" value="Chromosome"/>
</dbReference>
<evidence type="ECO:0000313" key="3">
    <source>
        <dbReference type="Proteomes" id="UP000505306"/>
    </source>
</evidence>
<comment type="similarity">
    <text evidence="1">Belongs to the short-chain dehydrogenases/reductases (SDR) family.</text>
</comment>
<organism evidence="2 3">
    <name type="scientific">Rasiella rasia</name>
    <dbReference type="NCBI Taxonomy" id="2744027"/>
    <lineage>
        <taxon>Bacteria</taxon>
        <taxon>Pseudomonadati</taxon>
        <taxon>Bacteroidota</taxon>
        <taxon>Flavobacteriia</taxon>
        <taxon>Flavobacteriales</taxon>
        <taxon>Flavobacteriaceae</taxon>
        <taxon>Rasiella</taxon>
    </lineage>
</organism>
<reference evidence="2 3" key="1">
    <citation type="submission" date="2020-02" db="EMBL/GenBank/DDBJ databases">
        <title>Complete genome sequence of Flavobacteriaceae bacterium.</title>
        <authorList>
            <person name="Kim S.-J."/>
            <person name="Kim Y.-S."/>
            <person name="Kim K.-H."/>
        </authorList>
    </citation>
    <scope>NUCLEOTIDE SEQUENCE [LARGE SCALE GENOMIC DNA]</scope>
    <source>
        <strain evidence="2 3">RR4-40</strain>
    </source>
</reference>
<dbReference type="InterPro" id="IPR051911">
    <property type="entry name" value="SDR_oxidoreductase"/>
</dbReference>
<sequence length="289" mass="31222">MKNVIITGSSNGFGYLSAKLFADNGYKVYATMRNPDGSNSEKKQELENYSSNVKVVAMDVANDDSVTKAMDSIIKEEGTIDVLINNAGIMHLGIAEAFSVAQANDLMNINYYGIIRTSQAVLPTMRKAGKGLIINTTSAYGRVPAPFAATYSASKAAVEAYTQSLKYELAPTGVESILVEPGPFATNLGNSFVPEARTEIVAENPELQKILGSMVEGFGEFMQSEDIPQPSIVADAYLKLAEMSQGARPTRTTVGLPFGADKVNELTQSIQDESLSNYKLEYLLETKIK</sequence>
<evidence type="ECO:0000256" key="1">
    <source>
        <dbReference type="RuleBase" id="RU000363"/>
    </source>
</evidence>
<accession>A0A6G6GII6</accession>
<dbReference type="SUPFAM" id="SSF51735">
    <property type="entry name" value="NAD(P)-binding Rossmann-fold domains"/>
    <property type="match status" value="1"/>
</dbReference>
<dbReference type="PRINTS" id="PR00080">
    <property type="entry name" value="SDRFAMILY"/>
</dbReference>
<dbReference type="InterPro" id="IPR036291">
    <property type="entry name" value="NAD(P)-bd_dom_sf"/>
</dbReference>
<dbReference type="RefSeq" id="WP_164678412.1">
    <property type="nucleotide sequence ID" value="NZ_CP049057.1"/>
</dbReference>